<feature type="compositionally biased region" description="Polar residues" evidence="1">
    <location>
        <begin position="201"/>
        <end position="217"/>
    </location>
</feature>
<dbReference type="SUPFAM" id="SSF50249">
    <property type="entry name" value="Nucleic acid-binding proteins"/>
    <property type="match status" value="1"/>
</dbReference>
<evidence type="ECO:0000313" key="2">
    <source>
        <dbReference type="EMBL" id="MED6206682.1"/>
    </source>
</evidence>
<reference evidence="2 3" key="1">
    <citation type="journal article" date="2023" name="Plants (Basel)">
        <title>Bridging the Gap: Combining Genomics and Transcriptomics Approaches to Understand Stylosanthes scabra, an Orphan Legume from the Brazilian Caatinga.</title>
        <authorList>
            <person name="Ferreira-Neto J.R.C."/>
            <person name="da Silva M.D."/>
            <person name="Binneck E."/>
            <person name="de Melo N.F."/>
            <person name="da Silva R.H."/>
            <person name="de Melo A.L.T.M."/>
            <person name="Pandolfi V."/>
            <person name="Bustamante F.O."/>
            <person name="Brasileiro-Vidal A.C."/>
            <person name="Benko-Iseppon A.M."/>
        </authorList>
    </citation>
    <scope>NUCLEOTIDE SEQUENCE [LARGE SCALE GENOMIC DNA]</scope>
    <source>
        <tissue evidence="2">Leaves</tissue>
    </source>
</reference>
<feature type="compositionally biased region" description="Basic residues" evidence="1">
    <location>
        <begin position="218"/>
        <end position="229"/>
    </location>
</feature>
<name>A0ABU6Y8C6_9FABA</name>
<evidence type="ECO:0000313" key="3">
    <source>
        <dbReference type="Proteomes" id="UP001341840"/>
    </source>
</evidence>
<accession>A0ABU6Y8C6</accession>
<dbReference type="Proteomes" id="UP001341840">
    <property type="component" value="Unassembled WGS sequence"/>
</dbReference>
<evidence type="ECO:0008006" key="4">
    <source>
        <dbReference type="Google" id="ProtNLM"/>
    </source>
</evidence>
<evidence type="ECO:0000256" key="1">
    <source>
        <dbReference type="SAM" id="MobiDB-lite"/>
    </source>
</evidence>
<sequence>MGIIFIHTLLRDDVVASQRVKHVESQPQHSATDELSGGEHRISTIEDVLNVTEETHLWVLGEVVSVEVGLDDWCYPSRPTCKKKVYEKKSRLFCKVCSKFVTKSPLRYRLNIIIREGLDPVYSVYNISDNEKLIGVYSSQGAFASQVIMDDSVSGMLPSADVDSALISSGVVSLSKDFTTESNFEDSQTPDKTVGGESVPNPVTSLCNPENQLSTNRTLRRGNAKRKFE</sequence>
<protein>
    <recommendedName>
        <fullName evidence="4">Replication factor A C-terminal domain-containing protein</fullName>
    </recommendedName>
</protein>
<comment type="caution">
    <text evidence="2">The sequence shown here is derived from an EMBL/GenBank/DDBJ whole genome shotgun (WGS) entry which is preliminary data.</text>
</comment>
<proteinExistence type="predicted"/>
<dbReference type="Gene3D" id="2.40.50.140">
    <property type="entry name" value="Nucleic acid-binding proteins"/>
    <property type="match status" value="1"/>
</dbReference>
<feature type="compositionally biased region" description="Polar residues" evidence="1">
    <location>
        <begin position="182"/>
        <end position="191"/>
    </location>
</feature>
<feature type="region of interest" description="Disordered" evidence="1">
    <location>
        <begin position="182"/>
        <end position="229"/>
    </location>
</feature>
<gene>
    <name evidence="2" type="ORF">PIB30_029157</name>
</gene>
<organism evidence="2 3">
    <name type="scientific">Stylosanthes scabra</name>
    <dbReference type="NCBI Taxonomy" id="79078"/>
    <lineage>
        <taxon>Eukaryota</taxon>
        <taxon>Viridiplantae</taxon>
        <taxon>Streptophyta</taxon>
        <taxon>Embryophyta</taxon>
        <taxon>Tracheophyta</taxon>
        <taxon>Spermatophyta</taxon>
        <taxon>Magnoliopsida</taxon>
        <taxon>eudicotyledons</taxon>
        <taxon>Gunneridae</taxon>
        <taxon>Pentapetalae</taxon>
        <taxon>rosids</taxon>
        <taxon>fabids</taxon>
        <taxon>Fabales</taxon>
        <taxon>Fabaceae</taxon>
        <taxon>Papilionoideae</taxon>
        <taxon>50 kb inversion clade</taxon>
        <taxon>dalbergioids sensu lato</taxon>
        <taxon>Dalbergieae</taxon>
        <taxon>Pterocarpus clade</taxon>
        <taxon>Stylosanthes</taxon>
    </lineage>
</organism>
<keyword evidence="3" id="KW-1185">Reference proteome</keyword>
<dbReference type="InterPro" id="IPR012340">
    <property type="entry name" value="NA-bd_OB-fold"/>
</dbReference>
<dbReference type="EMBL" id="JASCZI010241773">
    <property type="protein sequence ID" value="MED6206682.1"/>
    <property type="molecule type" value="Genomic_DNA"/>
</dbReference>